<feature type="signal peptide" evidence="2">
    <location>
        <begin position="1"/>
        <end position="28"/>
    </location>
</feature>
<protein>
    <recommendedName>
        <fullName evidence="3">Microcin J25-processing protein McjB C-terminal domain-containing protein</fullName>
    </recommendedName>
</protein>
<keyword evidence="2" id="KW-0732">Signal</keyword>
<dbReference type="EMBL" id="CP002299">
    <property type="protein sequence ID" value="ADP78328.1"/>
    <property type="molecule type" value="Genomic_DNA"/>
</dbReference>
<evidence type="ECO:0000313" key="4">
    <source>
        <dbReference type="EMBL" id="ADP78328.1"/>
    </source>
</evidence>
<dbReference type="eggNOG" id="ENOG5032TAQ">
    <property type="taxonomic scope" value="Bacteria"/>
</dbReference>
<evidence type="ECO:0000259" key="3">
    <source>
        <dbReference type="Pfam" id="PF13471"/>
    </source>
</evidence>
<gene>
    <name evidence="4" type="ordered locus">FraEuI1c_0242</name>
</gene>
<dbReference type="HOGENOM" id="CLU_148708_0_0_11"/>
<sequence length="172" mass="18166" precursor="true">MTMPMSMRRRTPAPPLTRRLLASVAVVAARALATQPPARIHAVLTAVSRGARPASLARTETARADVVAVSLVCRGARGCVPRSIATALLCRMSGSWPTWHAGVRSVAPFAAHAWVEAGGQLVGEEEPPGYFRPLMTVPPPARTGPSTPDQVRVTADPSAEEPGSRRHQAVAK</sequence>
<proteinExistence type="predicted"/>
<evidence type="ECO:0000256" key="1">
    <source>
        <dbReference type="SAM" id="MobiDB-lite"/>
    </source>
</evidence>
<dbReference type="Pfam" id="PF13471">
    <property type="entry name" value="Transglut_core3"/>
    <property type="match status" value="1"/>
</dbReference>
<dbReference type="Proteomes" id="UP000002484">
    <property type="component" value="Chromosome"/>
</dbReference>
<dbReference type="InterPro" id="IPR053521">
    <property type="entry name" value="McjB-like"/>
</dbReference>
<evidence type="ECO:0000256" key="2">
    <source>
        <dbReference type="SAM" id="SignalP"/>
    </source>
</evidence>
<dbReference type="AlphaFoldDB" id="E3J637"/>
<accession>E3J637</accession>
<reference evidence="4 5" key="1">
    <citation type="submission" date="2010-10" db="EMBL/GenBank/DDBJ databases">
        <title>Complete sequence of Frankia sp. EuI1c.</title>
        <authorList>
            <consortium name="US DOE Joint Genome Institute"/>
            <person name="Lucas S."/>
            <person name="Copeland A."/>
            <person name="Lapidus A."/>
            <person name="Cheng J.-F."/>
            <person name="Bruce D."/>
            <person name="Goodwin L."/>
            <person name="Pitluck S."/>
            <person name="Chertkov O."/>
            <person name="Detter J.C."/>
            <person name="Han C."/>
            <person name="Tapia R."/>
            <person name="Land M."/>
            <person name="Hauser L."/>
            <person name="Jeffries C."/>
            <person name="Kyrpides N."/>
            <person name="Ivanova N."/>
            <person name="Mikhailova N."/>
            <person name="Beauchemin N."/>
            <person name="Sen A."/>
            <person name="Sur S.A."/>
            <person name="Gtari M."/>
            <person name="Wall L."/>
            <person name="Tisa L."/>
            <person name="Woyke T."/>
        </authorList>
    </citation>
    <scope>NUCLEOTIDE SEQUENCE [LARGE SCALE GENOMIC DNA]</scope>
    <source>
        <strain evidence="5">DSM 45817 / CECT 9037 / EuI1c</strain>
    </source>
</reference>
<feature type="chain" id="PRO_5038499334" description="Microcin J25-processing protein McjB C-terminal domain-containing protein" evidence="2">
    <location>
        <begin position="29"/>
        <end position="172"/>
    </location>
</feature>
<name>E3J637_PSEI1</name>
<dbReference type="KEGG" id="fri:FraEuI1c_0242"/>
<feature type="domain" description="Microcin J25-processing protein McjB C-terminal" evidence="3">
    <location>
        <begin position="24"/>
        <end position="136"/>
    </location>
</feature>
<keyword evidence="5" id="KW-1185">Reference proteome</keyword>
<dbReference type="InterPro" id="IPR032708">
    <property type="entry name" value="McjB_C"/>
</dbReference>
<dbReference type="STRING" id="298654.FraEuI1c_0242"/>
<feature type="region of interest" description="Disordered" evidence="1">
    <location>
        <begin position="127"/>
        <end position="172"/>
    </location>
</feature>
<dbReference type="InParanoid" id="E3J637"/>
<organism evidence="4 5">
    <name type="scientific">Pseudofrankia inefficax (strain DSM 45817 / CECT 9037 / DDB 130130 / EuI1c)</name>
    <name type="common">Frankia inefficax</name>
    <dbReference type="NCBI Taxonomy" id="298654"/>
    <lineage>
        <taxon>Bacteria</taxon>
        <taxon>Bacillati</taxon>
        <taxon>Actinomycetota</taxon>
        <taxon>Actinomycetes</taxon>
        <taxon>Frankiales</taxon>
        <taxon>Frankiaceae</taxon>
        <taxon>Pseudofrankia</taxon>
    </lineage>
</organism>
<dbReference type="NCBIfam" id="NF033537">
    <property type="entry name" value="lasso_biosyn_B2"/>
    <property type="match status" value="1"/>
</dbReference>
<evidence type="ECO:0000313" key="5">
    <source>
        <dbReference type="Proteomes" id="UP000002484"/>
    </source>
</evidence>